<reference evidence="2 3" key="1">
    <citation type="submission" date="2015-08" db="EMBL/GenBank/DDBJ databases">
        <title>Next Generation Sequencing and Analysis of the Genome of Puccinia sorghi L Schw, the Causal Agent of Maize Common Rust.</title>
        <authorList>
            <person name="Rochi L."/>
            <person name="Burguener G."/>
            <person name="Darino M."/>
            <person name="Turjanski A."/>
            <person name="Kreff E."/>
            <person name="Dieguez M.J."/>
            <person name="Sacco F."/>
        </authorList>
    </citation>
    <scope>NUCLEOTIDE SEQUENCE [LARGE SCALE GENOMIC DNA]</scope>
    <source>
        <strain evidence="2 3">RO10H11247</strain>
    </source>
</reference>
<dbReference type="VEuPathDB" id="FungiDB:VP01_923g6"/>
<proteinExistence type="predicted"/>
<feature type="signal peptide" evidence="1">
    <location>
        <begin position="1"/>
        <end position="19"/>
    </location>
</feature>
<name>A0A0L6U9C2_9BASI</name>
<comment type="caution">
    <text evidence="2">The sequence shown here is derived from an EMBL/GenBank/DDBJ whole genome shotgun (WGS) entry which is preliminary data.</text>
</comment>
<dbReference type="Proteomes" id="UP000037035">
    <property type="component" value="Unassembled WGS sequence"/>
</dbReference>
<dbReference type="AlphaFoldDB" id="A0A0L6U9C2"/>
<evidence type="ECO:0000256" key="1">
    <source>
        <dbReference type="SAM" id="SignalP"/>
    </source>
</evidence>
<feature type="chain" id="PRO_5005567677" evidence="1">
    <location>
        <begin position="20"/>
        <end position="533"/>
    </location>
</feature>
<evidence type="ECO:0000313" key="2">
    <source>
        <dbReference type="EMBL" id="KNZ44360.1"/>
    </source>
</evidence>
<protein>
    <submittedName>
        <fullName evidence="2">Uncharacterized protein</fullName>
    </submittedName>
</protein>
<accession>A0A0L6U9C2</accession>
<dbReference type="OrthoDB" id="3269001at2759"/>
<dbReference type="STRING" id="27349.A0A0L6U9C2"/>
<organism evidence="2 3">
    <name type="scientific">Puccinia sorghi</name>
    <dbReference type="NCBI Taxonomy" id="27349"/>
    <lineage>
        <taxon>Eukaryota</taxon>
        <taxon>Fungi</taxon>
        <taxon>Dikarya</taxon>
        <taxon>Basidiomycota</taxon>
        <taxon>Pucciniomycotina</taxon>
        <taxon>Pucciniomycetes</taxon>
        <taxon>Pucciniales</taxon>
        <taxon>Pucciniaceae</taxon>
        <taxon>Puccinia</taxon>
    </lineage>
</organism>
<sequence length="533" mass="61179">MAEIIICFLVCLYLVFSLSQEKFCIAWDHILAIINTFTHPKYNLEIVMAKDIRTILKNLKMNPNFTSYICCPKCYKLYLLENFQTQCLYKMTSQAPTCGQDLIKPQKLPQRGILPWFKPQMNGFLGFSLQNTLLEPVFNYQKSKGWKKTNPDKLKPNAQGSFLKLTLSLYIDFFDPFGNKISGRQASFGEPDMIKMSIILKPLFDKLLVLKKGVKLSNFKFPNGRNHPQGRRICFPCRKKILFFFFYVKSKISMNFALENYNMDEPPYLSRFDGGKPQQSMPEEIYSNHMVNNIVLGMMHNWYEVVLQNYFRIRWDFNAKTNKPDSSSANEDSNSDDLRDKNSTLTITEKANLQQLLPTVISPTGIASVPKCVGTASNGKLKASEWHSLLAKNLPLVALEAFGSAWSAGNSYQKLSLLNNLCSLIERTHLVESRLITEESCAKFDLNYNLYCRTLEPLFEGISIQPNHHYALHIGQLSQKFGPLIRLSEFRGERLNGMLQKLSTKNLLGNNFARCETDEVKERNWLIEVCSTT</sequence>
<gene>
    <name evidence="2" type="ORF">VP01_923g6</name>
</gene>
<dbReference type="EMBL" id="LAVV01014871">
    <property type="protein sequence ID" value="KNZ44360.1"/>
    <property type="molecule type" value="Genomic_DNA"/>
</dbReference>
<keyword evidence="1" id="KW-0732">Signal</keyword>
<evidence type="ECO:0000313" key="3">
    <source>
        <dbReference type="Proteomes" id="UP000037035"/>
    </source>
</evidence>
<keyword evidence="3" id="KW-1185">Reference proteome</keyword>